<evidence type="ECO:0000256" key="4">
    <source>
        <dbReference type="ARBA" id="ARBA00022840"/>
    </source>
</evidence>
<organism evidence="10 11">
    <name type="scientific">Ligilactobacillus hayakitensis DSM 18933 = JCM 14209</name>
    <dbReference type="NCBI Taxonomy" id="1423755"/>
    <lineage>
        <taxon>Bacteria</taxon>
        <taxon>Bacillati</taxon>
        <taxon>Bacillota</taxon>
        <taxon>Bacilli</taxon>
        <taxon>Lactobacillales</taxon>
        <taxon>Lactobacillaceae</taxon>
        <taxon>Ligilactobacillus</taxon>
    </lineage>
</organism>
<dbReference type="InterPro" id="IPR036388">
    <property type="entry name" value="WH-like_DNA-bd_sf"/>
</dbReference>
<feature type="region of interest" description="Disordered" evidence="8">
    <location>
        <begin position="1"/>
        <end position="32"/>
    </location>
</feature>
<keyword evidence="4 7" id="KW-0067">ATP-binding</keyword>
<dbReference type="Proteomes" id="UP000051054">
    <property type="component" value="Unassembled WGS sequence"/>
</dbReference>
<comment type="similarity">
    <text evidence="1">Belongs to the FtsK/SpoIIIE/SftA family.</text>
</comment>
<sequence>MEKMEHYDGPAFFRNSKSVTQPNSKIVSRRKIKKAIQTEKRNETRKQVQKKAQISTPYRGTFKFKPTYVPPSIIKDNNQELNINYHNLVNQLKEKFKELIILATDNHDFEEVTIPQEKPNKGILTANEFENEEENLDSLTPVVNQTVERKENAEFFEEQDIPSTIEVENESRSESQISSEIEINSEVSKMVDRGNATRIPYQTAKHNLNVVDQNQTGNASIQEKMATEEVGVSEINEVEADVIENSPHEEISKPKKRALDRSLSDIIQQEENDLQAASPFFNGKPEVDNKNDVKDEVNEDIGYVFPEMALLPDPIVVDDAELDEWVLNQVEVLNETLEAFNVNGEVTNWTIGPTVTQFEVSLGRGVKVNKITNLNDDLKLALAAKDIRIEAPIPGKRSVGIEIPNRKSRPVMLSEVLDSKEFKEAKSPLTVALGVDLFGKPQVTNIAKMPHGLIAGATGSGKSVFINSMLISLLYKAKPSEVKMILIDPKAVEMAPYQNIPHLLAPVISDPQAATASLKWAVKEMEERFERLAAAGAKNLEAYNEKAEQRGEYGLKMPYILIVIDELADLMMVASSEVQDYIIRITQKARAAGIHMIIATQRPSVDIITGVIKSNIPTRIAFMVSSQVDSRTILDQAGAERLLGRGDMLYLGNGESQPKRIQGTYVEDEIEKIADFVRAQRKPRFAFNPDNLKKIETQSENEDELMPQVLDYIVNEDSISISKLQRIFSIGYNRAAKIIDELEAKQYISPARGSKPRDVFITPEGLEKLRNQ</sequence>
<dbReference type="eggNOG" id="COG1674">
    <property type="taxonomic scope" value="Bacteria"/>
</dbReference>
<dbReference type="Pfam" id="PF01580">
    <property type="entry name" value="FtsK_SpoIIIE"/>
    <property type="match status" value="1"/>
</dbReference>
<feature type="domain" description="FtsK" evidence="9">
    <location>
        <begin position="439"/>
        <end position="631"/>
    </location>
</feature>
<dbReference type="InterPro" id="IPR003593">
    <property type="entry name" value="AAA+_ATPase"/>
</dbReference>
<protein>
    <recommendedName>
        <fullName evidence="2">DNA translocase FtsK</fullName>
    </recommendedName>
</protein>
<dbReference type="AlphaFoldDB" id="A0A0R1WWQ2"/>
<evidence type="ECO:0000259" key="9">
    <source>
        <dbReference type="PROSITE" id="PS50901"/>
    </source>
</evidence>
<reference evidence="10 11" key="1">
    <citation type="journal article" date="2015" name="Genome Announc.">
        <title>Expanding the biotechnology potential of lactobacilli through comparative genomics of 213 strains and associated genera.</title>
        <authorList>
            <person name="Sun Z."/>
            <person name="Harris H.M."/>
            <person name="McCann A."/>
            <person name="Guo C."/>
            <person name="Argimon S."/>
            <person name="Zhang W."/>
            <person name="Yang X."/>
            <person name="Jeffery I.B."/>
            <person name="Cooney J.C."/>
            <person name="Kagawa T.F."/>
            <person name="Liu W."/>
            <person name="Song Y."/>
            <person name="Salvetti E."/>
            <person name="Wrobel A."/>
            <person name="Rasinkangas P."/>
            <person name="Parkhill J."/>
            <person name="Rea M.C."/>
            <person name="O'Sullivan O."/>
            <person name="Ritari J."/>
            <person name="Douillard F.P."/>
            <person name="Paul Ross R."/>
            <person name="Yang R."/>
            <person name="Briner A.E."/>
            <person name="Felis G.E."/>
            <person name="de Vos W.M."/>
            <person name="Barrangou R."/>
            <person name="Klaenhammer T.R."/>
            <person name="Caufield P.W."/>
            <person name="Cui Y."/>
            <person name="Zhang H."/>
            <person name="O'Toole P.W."/>
        </authorList>
    </citation>
    <scope>NUCLEOTIDE SEQUENCE [LARGE SCALE GENOMIC DNA]</scope>
    <source>
        <strain evidence="10 11">DSM 18933</strain>
    </source>
</reference>
<feature type="binding site" evidence="7">
    <location>
        <begin position="456"/>
        <end position="463"/>
    </location>
    <ligand>
        <name>ATP</name>
        <dbReference type="ChEBI" id="CHEBI:30616"/>
    </ligand>
</feature>
<feature type="compositionally biased region" description="Polar residues" evidence="8">
    <location>
        <begin position="15"/>
        <end position="26"/>
    </location>
</feature>
<gene>
    <name evidence="10" type="ORF">FC40_GL000116</name>
</gene>
<dbReference type="GO" id="GO:0005524">
    <property type="term" value="F:ATP binding"/>
    <property type="evidence" value="ECO:0007669"/>
    <property type="project" value="UniProtKB-UniRule"/>
</dbReference>
<evidence type="ECO:0000256" key="3">
    <source>
        <dbReference type="ARBA" id="ARBA00022741"/>
    </source>
</evidence>
<dbReference type="SMART" id="SM00843">
    <property type="entry name" value="Ftsk_gamma"/>
    <property type="match status" value="1"/>
</dbReference>
<keyword evidence="11" id="KW-1185">Reference proteome</keyword>
<dbReference type="PANTHER" id="PTHR22683:SF42">
    <property type="entry name" value="DNA TRANSLOCASE SFTA"/>
    <property type="match status" value="1"/>
</dbReference>
<dbReference type="InterPro" id="IPR027417">
    <property type="entry name" value="P-loop_NTPase"/>
</dbReference>
<evidence type="ECO:0000256" key="7">
    <source>
        <dbReference type="PROSITE-ProRule" id="PRU00289"/>
    </source>
</evidence>
<comment type="caution">
    <text evidence="10">The sequence shown here is derived from an EMBL/GenBank/DDBJ whole genome shotgun (WGS) entry which is preliminary data.</text>
</comment>
<dbReference type="InterPro" id="IPR018541">
    <property type="entry name" value="Ftsk_gamma"/>
</dbReference>
<dbReference type="InterPro" id="IPR036390">
    <property type="entry name" value="WH_DNA-bd_sf"/>
</dbReference>
<dbReference type="Gene3D" id="3.30.980.40">
    <property type="match status" value="1"/>
</dbReference>
<dbReference type="STRING" id="1423755.FC40_GL000116"/>
<dbReference type="Gene3D" id="1.10.10.10">
    <property type="entry name" value="Winged helix-like DNA-binding domain superfamily/Winged helix DNA-binding domain"/>
    <property type="match status" value="1"/>
</dbReference>
<evidence type="ECO:0000256" key="1">
    <source>
        <dbReference type="ARBA" id="ARBA00006474"/>
    </source>
</evidence>
<keyword evidence="10" id="KW-0132">Cell division</keyword>
<evidence type="ECO:0000313" key="10">
    <source>
        <dbReference type="EMBL" id="KRM19430.1"/>
    </source>
</evidence>
<dbReference type="PROSITE" id="PS50901">
    <property type="entry name" value="FTSK"/>
    <property type="match status" value="1"/>
</dbReference>
<dbReference type="GO" id="GO:0003677">
    <property type="term" value="F:DNA binding"/>
    <property type="evidence" value="ECO:0007669"/>
    <property type="project" value="UniProtKB-KW"/>
</dbReference>
<dbReference type="InterPro" id="IPR050206">
    <property type="entry name" value="FtsK/SpoIIIE/SftA"/>
</dbReference>
<keyword evidence="5" id="KW-0238">DNA-binding</keyword>
<evidence type="ECO:0000256" key="6">
    <source>
        <dbReference type="ARBA" id="ARBA00025923"/>
    </source>
</evidence>
<dbReference type="Gene3D" id="3.40.50.300">
    <property type="entry name" value="P-loop containing nucleotide triphosphate hydrolases"/>
    <property type="match status" value="1"/>
</dbReference>
<name>A0A0R1WWQ2_9LACO</name>
<dbReference type="CDD" id="cd01127">
    <property type="entry name" value="TrwB_TraG_TraD_VirD4"/>
    <property type="match status" value="1"/>
</dbReference>
<keyword evidence="10" id="KW-0131">Cell cycle</keyword>
<dbReference type="SUPFAM" id="SSF52540">
    <property type="entry name" value="P-loop containing nucleoside triphosphate hydrolases"/>
    <property type="match status" value="1"/>
</dbReference>
<keyword evidence="3 7" id="KW-0547">Nucleotide-binding</keyword>
<dbReference type="PANTHER" id="PTHR22683">
    <property type="entry name" value="SPORULATION PROTEIN RELATED"/>
    <property type="match status" value="1"/>
</dbReference>
<evidence type="ECO:0000256" key="2">
    <source>
        <dbReference type="ARBA" id="ARBA00020887"/>
    </source>
</evidence>
<evidence type="ECO:0000256" key="8">
    <source>
        <dbReference type="SAM" id="MobiDB-lite"/>
    </source>
</evidence>
<dbReference type="PATRIC" id="fig|1423755.3.peg.127"/>
<dbReference type="Pfam" id="PF17854">
    <property type="entry name" value="FtsK_alpha"/>
    <property type="match status" value="1"/>
</dbReference>
<dbReference type="InterPro" id="IPR041027">
    <property type="entry name" value="FtsK_alpha"/>
</dbReference>
<dbReference type="Pfam" id="PF09397">
    <property type="entry name" value="FtsK_gamma"/>
    <property type="match status" value="1"/>
</dbReference>
<evidence type="ECO:0000313" key="11">
    <source>
        <dbReference type="Proteomes" id="UP000051054"/>
    </source>
</evidence>
<dbReference type="InterPro" id="IPR002543">
    <property type="entry name" value="FtsK_dom"/>
</dbReference>
<dbReference type="GO" id="GO:0051301">
    <property type="term" value="P:cell division"/>
    <property type="evidence" value="ECO:0007669"/>
    <property type="project" value="UniProtKB-KW"/>
</dbReference>
<comment type="subunit">
    <text evidence="6">Homohexamer. Forms a ring that surrounds DNA.</text>
</comment>
<dbReference type="EMBL" id="AZGD01000050">
    <property type="protein sequence ID" value="KRM19430.1"/>
    <property type="molecule type" value="Genomic_DNA"/>
</dbReference>
<evidence type="ECO:0000256" key="5">
    <source>
        <dbReference type="ARBA" id="ARBA00023125"/>
    </source>
</evidence>
<dbReference type="SUPFAM" id="SSF46785">
    <property type="entry name" value="Winged helix' DNA-binding domain"/>
    <property type="match status" value="1"/>
</dbReference>
<accession>A0A0R1WWQ2</accession>
<proteinExistence type="inferred from homology"/>
<dbReference type="SMART" id="SM00382">
    <property type="entry name" value="AAA"/>
    <property type="match status" value="1"/>
</dbReference>